<proteinExistence type="predicted"/>
<gene>
    <name evidence="1" type="ORF">EGYM00392_LOCUS36622</name>
    <name evidence="2" type="ORF">EGYM00392_LOCUS36623</name>
    <name evidence="3" type="ORF">EGYM00392_LOCUS36624</name>
</gene>
<evidence type="ECO:0000313" key="1">
    <source>
        <dbReference type="EMBL" id="CAD9025494.1"/>
    </source>
</evidence>
<dbReference type="AlphaFoldDB" id="A0A6U8GJZ8"/>
<dbReference type="EMBL" id="HBGA01098095">
    <property type="protein sequence ID" value="CAD9025495.1"/>
    <property type="molecule type" value="Transcribed_RNA"/>
</dbReference>
<protein>
    <submittedName>
        <fullName evidence="1">Uncharacterized protein</fullName>
    </submittedName>
</protein>
<reference evidence="1" key="1">
    <citation type="submission" date="2021-01" db="EMBL/GenBank/DDBJ databases">
        <authorList>
            <person name="Corre E."/>
            <person name="Pelletier E."/>
            <person name="Niang G."/>
            <person name="Scheremetjew M."/>
            <person name="Finn R."/>
            <person name="Kale V."/>
            <person name="Holt S."/>
            <person name="Cochrane G."/>
            <person name="Meng A."/>
            <person name="Brown T."/>
            <person name="Cohen L."/>
        </authorList>
    </citation>
    <scope>NUCLEOTIDE SEQUENCE</scope>
    <source>
        <strain evidence="1">NIES-381</strain>
    </source>
</reference>
<dbReference type="EMBL" id="HBGA01098098">
    <property type="protein sequence ID" value="CAD9025496.1"/>
    <property type="molecule type" value="Transcribed_RNA"/>
</dbReference>
<dbReference type="EMBL" id="HBGA01098094">
    <property type="protein sequence ID" value="CAD9025494.1"/>
    <property type="molecule type" value="Transcribed_RNA"/>
</dbReference>
<name>A0A6U8GJZ8_9EUGL</name>
<sequence length="154" mass="16578">MEQTEVEDDLLQWLGKVQGKWGSADSEGVLSRIGEAMKKYVGIIRKEGKNLDWGLFAQLAAMELTCHEDDEFDALMEGILDFAKPGVTRGSSEQEAQLRSAIVTQVAKSSTAERKEDIAKAFESAVGDGGQAKKATDAFLADRAGNLPAGHGSF</sequence>
<accession>A0A6U8GJZ8</accession>
<evidence type="ECO:0000313" key="2">
    <source>
        <dbReference type="EMBL" id="CAD9025495.1"/>
    </source>
</evidence>
<evidence type="ECO:0000313" key="3">
    <source>
        <dbReference type="EMBL" id="CAD9025496.1"/>
    </source>
</evidence>
<organism evidence="1">
    <name type="scientific">Eutreptiella gymnastica</name>
    <dbReference type="NCBI Taxonomy" id="73025"/>
    <lineage>
        <taxon>Eukaryota</taxon>
        <taxon>Discoba</taxon>
        <taxon>Euglenozoa</taxon>
        <taxon>Euglenida</taxon>
        <taxon>Spirocuta</taxon>
        <taxon>Euglenophyceae</taxon>
        <taxon>Eutreptiales</taxon>
        <taxon>Eutreptiaceae</taxon>
        <taxon>Eutreptiella</taxon>
    </lineage>
</organism>